<dbReference type="InterPro" id="IPR014419">
    <property type="entry name" value="HutZ"/>
</dbReference>
<dbReference type="InterPro" id="IPR011576">
    <property type="entry name" value="Pyridox_Oxase_N"/>
</dbReference>
<evidence type="ECO:0000259" key="1">
    <source>
        <dbReference type="Pfam" id="PF01243"/>
    </source>
</evidence>
<dbReference type="AlphaFoldDB" id="A0A7D4NN70"/>
<dbReference type="Proteomes" id="UP000504724">
    <property type="component" value="Chromosome"/>
</dbReference>
<dbReference type="Pfam" id="PF01243">
    <property type="entry name" value="PNPOx_N"/>
    <property type="match status" value="1"/>
</dbReference>
<dbReference type="SUPFAM" id="SSF50475">
    <property type="entry name" value="FMN-binding split barrel"/>
    <property type="match status" value="1"/>
</dbReference>
<dbReference type="EMBL" id="CP054020">
    <property type="protein sequence ID" value="QKI88493.1"/>
    <property type="molecule type" value="Genomic_DNA"/>
</dbReference>
<evidence type="ECO:0000313" key="3">
    <source>
        <dbReference type="Proteomes" id="UP000504724"/>
    </source>
</evidence>
<dbReference type="PIRSF" id="PIRSF004633">
    <property type="entry name" value="UCP_PLP_oxd"/>
    <property type="match status" value="1"/>
</dbReference>
<protein>
    <submittedName>
        <fullName evidence="2">Pyridoxamine 5'-phosphate oxidase family protein</fullName>
    </submittedName>
</protein>
<dbReference type="Gene3D" id="2.30.110.10">
    <property type="entry name" value="Electron Transport, Fmn-binding Protein, Chain A"/>
    <property type="match status" value="1"/>
</dbReference>
<organism evidence="2 3">
    <name type="scientific">Thiomicrorhabdus xiamenensis</name>
    <dbReference type="NCBI Taxonomy" id="2739063"/>
    <lineage>
        <taxon>Bacteria</taxon>
        <taxon>Pseudomonadati</taxon>
        <taxon>Pseudomonadota</taxon>
        <taxon>Gammaproteobacteria</taxon>
        <taxon>Thiotrichales</taxon>
        <taxon>Piscirickettsiaceae</taxon>
        <taxon>Thiomicrorhabdus</taxon>
    </lineage>
</organism>
<name>A0A7D4NN70_9GAMM</name>
<sequence length="169" mass="19022">MTQPDSKIQQACRDFWQSKKTLVLSTRNAEGKLHSSQTPFAFNDQGELAIFVSALAEHTGNLLQCIEAESCAISGMILADEAECEQIYARERLSLEMQVALVERDDAQFVEWMLRFEKRFGDIIATLQTLPDFSLFRLKVTKAVYVRGFAQAYLLEGGLGGLPRLQKGR</sequence>
<proteinExistence type="predicted"/>
<feature type="domain" description="Pyridoxamine 5'-phosphate oxidase N-terminal" evidence="1">
    <location>
        <begin position="9"/>
        <end position="145"/>
    </location>
</feature>
<reference evidence="2 3" key="1">
    <citation type="submission" date="2020-05" db="EMBL/GenBank/DDBJ databases">
        <title>Thiomicrorhabdus sediminis sp.nov. and Thiomicrorhabdus xiamenensis sp.nov., novel sulfur-oxidizing bacteria isolated from coastal sediment.</title>
        <authorList>
            <person name="Liu X."/>
        </authorList>
    </citation>
    <scope>NUCLEOTIDE SEQUENCE [LARGE SCALE GENOMIC DNA]</scope>
    <source>
        <strain evidence="2 3">G2</strain>
    </source>
</reference>
<dbReference type="KEGG" id="txa:HQN79_02345"/>
<dbReference type="RefSeq" id="WP_173284091.1">
    <property type="nucleotide sequence ID" value="NZ_CP054020.1"/>
</dbReference>
<accession>A0A7D4NN70</accession>
<dbReference type="InterPro" id="IPR012349">
    <property type="entry name" value="Split_barrel_FMN-bd"/>
</dbReference>
<evidence type="ECO:0000313" key="2">
    <source>
        <dbReference type="EMBL" id="QKI88493.1"/>
    </source>
</evidence>
<keyword evidence="3" id="KW-1185">Reference proteome</keyword>
<gene>
    <name evidence="2" type="ORF">HQN79_02345</name>
</gene>